<dbReference type="Proteomes" id="UP000245283">
    <property type="component" value="Unassembled WGS sequence"/>
</dbReference>
<dbReference type="Gene3D" id="3.40.190.10">
    <property type="entry name" value="Periplasmic binding protein-like II"/>
    <property type="match status" value="2"/>
</dbReference>
<gene>
    <name evidence="6" type="ORF">DD236_02485</name>
</gene>
<evidence type="ECO:0000256" key="3">
    <source>
        <dbReference type="ARBA" id="ARBA00022448"/>
    </source>
</evidence>
<dbReference type="PANTHER" id="PTHR43649">
    <property type="entry name" value="ARABINOSE-BINDING PROTEIN-RELATED"/>
    <property type="match status" value="1"/>
</dbReference>
<evidence type="ECO:0000256" key="2">
    <source>
        <dbReference type="ARBA" id="ARBA00008520"/>
    </source>
</evidence>
<dbReference type="InterPro" id="IPR050490">
    <property type="entry name" value="Bact_solute-bd_prot1"/>
</dbReference>
<evidence type="ECO:0000313" key="6">
    <source>
        <dbReference type="EMBL" id="PWF27278.1"/>
    </source>
</evidence>
<dbReference type="SUPFAM" id="SSF53850">
    <property type="entry name" value="Periplasmic binding protein-like II"/>
    <property type="match status" value="1"/>
</dbReference>
<reference evidence="7" key="1">
    <citation type="submission" date="2018-05" db="EMBL/GenBank/DDBJ databases">
        <authorList>
            <person name="Li Y."/>
        </authorList>
    </citation>
    <scope>NUCLEOTIDE SEQUENCE [LARGE SCALE GENOMIC DNA]</scope>
    <source>
        <strain evidence="7">sk1b4</strain>
    </source>
</reference>
<organism evidence="6 7">
    <name type="scientific">Ancrocorticia populi</name>
    <dbReference type="NCBI Taxonomy" id="2175228"/>
    <lineage>
        <taxon>Bacteria</taxon>
        <taxon>Bacillati</taxon>
        <taxon>Actinomycetota</taxon>
        <taxon>Actinomycetes</taxon>
        <taxon>Actinomycetales</taxon>
        <taxon>Actinomycetaceae</taxon>
        <taxon>Ancrocorticia</taxon>
    </lineage>
</organism>
<evidence type="ECO:0000256" key="1">
    <source>
        <dbReference type="ARBA" id="ARBA00004196"/>
    </source>
</evidence>
<name>A0A2V1K738_9ACTO</name>
<dbReference type="Pfam" id="PF01547">
    <property type="entry name" value="SBP_bac_1"/>
    <property type="match status" value="1"/>
</dbReference>
<evidence type="ECO:0000256" key="4">
    <source>
        <dbReference type="ARBA" id="ARBA00022729"/>
    </source>
</evidence>
<keyword evidence="4 5" id="KW-0732">Signal</keyword>
<accession>A0A2V1K738</accession>
<keyword evidence="3" id="KW-0813">Transport</keyword>
<dbReference type="PROSITE" id="PS51257">
    <property type="entry name" value="PROKAR_LIPOPROTEIN"/>
    <property type="match status" value="1"/>
</dbReference>
<feature type="signal peptide" evidence="5">
    <location>
        <begin position="1"/>
        <end position="22"/>
    </location>
</feature>
<evidence type="ECO:0000256" key="5">
    <source>
        <dbReference type="SAM" id="SignalP"/>
    </source>
</evidence>
<comment type="caution">
    <text evidence="6">The sequence shown here is derived from an EMBL/GenBank/DDBJ whole genome shotgun (WGS) entry which is preliminary data.</text>
</comment>
<dbReference type="InterPro" id="IPR006059">
    <property type="entry name" value="SBP"/>
</dbReference>
<evidence type="ECO:0000313" key="7">
    <source>
        <dbReference type="Proteomes" id="UP000245283"/>
    </source>
</evidence>
<dbReference type="PANTHER" id="PTHR43649:SF31">
    <property type="entry name" value="SN-GLYCEROL-3-PHOSPHATE-BINDING PERIPLASMIC PROTEIN UGPB"/>
    <property type="match status" value="1"/>
</dbReference>
<comment type="similarity">
    <text evidence="2">Belongs to the bacterial solute-binding protein 1 family.</text>
</comment>
<dbReference type="GO" id="GO:0030313">
    <property type="term" value="C:cell envelope"/>
    <property type="evidence" value="ECO:0007669"/>
    <property type="project" value="UniProtKB-SubCell"/>
</dbReference>
<sequence>MTTRTRVRALGLAAVASSLMLAACAPTAGGGSDSDATDTAEVSTDITDVEDYTLTVWDQEVRGGQNAQMEQLNAAFEDKYPNVTIDRVSQSFDDLQTTLRLALTGDDAPDVVQANNGRNMMGQFVAADQLICLDSWSEAYAWTDRYSDSILQYSSYSDDATEFGEGCLYGLPQMGEVVGIFYSQSKLDELNLELPSSWEEFNDQLPEIKDAGETPLVLGNVEKWPGLQDFGVVLGQHTDAETVRTLGFGNAGSSWVSEENMAAATEIQDWASEGYFNSGFNGVDYDAVWEDFAEGEGVYLIAGSWLAPDLLDAMGDDAGFILPPTPSGQDAAQTIGGTSLPFAITSASEEPDVAAAYIDFITSDEAMGILADKGNVPVNDTATYAADQEGVVADVMTAFEAISTEGNVLPYLDYATPTFDQDAGDAVQSLLDQKVDPDEFLETLEGAYTDFVNQ</sequence>
<feature type="chain" id="PRO_5038838322" evidence="5">
    <location>
        <begin position="23"/>
        <end position="454"/>
    </location>
</feature>
<comment type="subcellular location">
    <subcellularLocation>
        <location evidence="1">Cell envelope</location>
    </subcellularLocation>
</comment>
<dbReference type="OrthoDB" id="358201at2"/>
<dbReference type="EMBL" id="QETB01000001">
    <property type="protein sequence ID" value="PWF27278.1"/>
    <property type="molecule type" value="Genomic_DNA"/>
</dbReference>
<dbReference type="AlphaFoldDB" id="A0A2V1K738"/>
<protein>
    <submittedName>
        <fullName evidence="6">Sugar ABC transporter substrate-binding protein</fullName>
    </submittedName>
</protein>
<proteinExistence type="inferred from homology"/>
<dbReference type="RefSeq" id="WP_109092777.1">
    <property type="nucleotide sequence ID" value="NZ_QETB01000001.1"/>
</dbReference>
<keyword evidence="7" id="KW-1185">Reference proteome</keyword>